<feature type="transmembrane region" description="Helical" evidence="1">
    <location>
        <begin position="24"/>
        <end position="46"/>
    </location>
</feature>
<accession>A0ABS1IYF5</accession>
<dbReference type="InterPro" id="IPR051599">
    <property type="entry name" value="Cell_Envelope_Assoc"/>
</dbReference>
<organism evidence="3 4">
    <name type="scientific">Catonella massiliensis</name>
    <dbReference type="NCBI Taxonomy" id="2799636"/>
    <lineage>
        <taxon>Bacteria</taxon>
        <taxon>Bacillati</taxon>
        <taxon>Bacillota</taxon>
        <taxon>Clostridia</taxon>
        <taxon>Lachnospirales</taxon>
        <taxon>Lachnospiraceae</taxon>
        <taxon>Catonella</taxon>
    </lineage>
</organism>
<feature type="domain" description="DUF218" evidence="2">
    <location>
        <begin position="166"/>
        <end position="312"/>
    </location>
</feature>
<name>A0ABS1IYF5_9FIRM</name>
<dbReference type="Proteomes" id="UP000604730">
    <property type="component" value="Unassembled WGS sequence"/>
</dbReference>
<feature type="transmembrane region" description="Helical" evidence="1">
    <location>
        <begin position="58"/>
        <end position="82"/>
    </location>
</feature>
<dbReference type="PANTHER" id="PTHR30336:SF18">
    <property type="entry name" value="MEMBRANE PROTEIN"/>
    <property type="match status" value="1"/>
</dbReference>
<dbReference type="RefSeq" id="WP_208428458.1">
    <property type="nucleotide sequence ID" value="NZ_JAEPRJ010000001.1"/>
</dbReference>
<keyword evidence="1" id="KW-1133">Transmembrane helix</keyword>
<dbReference type="InterPro" id="IPR003848">
    <property type="entry name" value="DUF218"/>
</dbReference>
<protein>
    <submittedName>
        <fullName evidence="3">YdcF family protein</fullName>
    </submittedName>
</protein>
<dbReference type="InterPro" id="IPR014729">
    <property type="entry name" value="Rossmann-like_a/b/a_fold"/>
</dbReference>
<sequence>MLYIITGVILLVFVFSMLRDNRSLWNPALLIVGLVFSYISLLQILFDNDMMNVYSFTMLAGFLGIPFLILLSGIFLVYNGFILLKREGKSKVNFLSLAMGILIILFFVVMFIHEYGVSNYNLYNKNWYNIFFRFFIYSYLIFDFAFAGFLLYSLLYNFIPKRKHYDFIIIHGAGLLNGERVTPLLKRRIDKAVQAFKKSKNPDVKLIASGGKGIDEKISEAHAILNYLMEETDVPRGAILLEEESKTTYENLLFSKKIGESLVSNPTFLFVTNDYHVFRTSTYAKKIGLKGDGLGCSTASYYLPSAFIREYVALCVKMKWMFAGFYLLLLISIYFSYRGILW</sequence>
<keyword evidence="1" id="KW-0472">Membrane</keyword>
<keyword evidence="1" id="KW-0812">Transmembrane</keyword>
<dbReference type="Gene3D" id="3.40.50.620">
    <property type="entry name" value="HUPs"/>
    <property type="match status" value="1"/>
</dbReference>
<proteinExistence type="predicted"/>
<gene>
    <name evidence="3" type="ORF">JJN12_03920</name>
</gene>
<dbReference type="PANTHER" id="PTHR30336">
    <property type="entry name" value="INNER MEMBRANE PROTEIN, PROBABLE PERMEASE"/>
    <property type="match status" value="1"/>
</dbReference>
<dbReference type="Pfam" id="PF02698">
    <property type="entry name" value="DUF218"/>
    <property type="match status" value="1"/>
</dbReference>
<evidence type="ECO:0000259" key="2">
    <source>
        <dbReference type="Pfam" id="PF02698"/>
    </source>
</evidence>
<feature type="transmembrane region" description="Helical" evidence="1">
    <location>
        <begin position="94"/>
        <end position="112"/>
    </location>
</feature>
<dbReference type="CDD" id="cd06259">
    <property type="entry name" value="YdcF-like"/>
    <property type="match status" value="1"/>
</dbReference>
<evidence type="ECO:0000313" key="4">
    <source>
        <dbReference type="Proteomes" id="UP000604730"/>
    </source>
</evidence>
<feature type="transmembrane region" description="Helical" evidence="1">
    <location>
        <begin position="320"/>
        <end position="337"/>
    </location>
</feature>
<evidence type="ECO:0000313" key="3">
    <source>
        <dbReference type="EMBL" id="MBK5896932.1"/>
    </source>
</evidence>
<dbReference type="EMBL" id="JAEPRJ010000001">
    <property type="protein sequence ID" value="MBK5896932.1"/>
    <property type="molecule type" value="Genomic_DNA"/>
</dbReference>
<keyword evidence="4" id="KW-1185">Reference proteome</keyword>
<comment type="caution">
    <text evidence="3">The sequence shown here is derived from an EMBL/GenBank/DDBJ whole genome shotgun (WGS) entry which is preliminary data.</text>
</comment>
<evidence type="ECO:0000256" key="1">
    <source>
        <dbReference type="SAM" id="Phobius"/>
    </source>
</evidence>
<feature type="transmembrane region" description="Helical" evidence="1">
    <location>
        <begin position="132"/>
        <end position="155"/>
    </location>
</feature>
<reference evidence="3 4" key="1">
    <citation type="submission" date="2021-01" db="EMBL/GenBank/DDBJ databases">
        <title>Isolation and description of Catonella massiliensis sp. nov., a novel Catonella species, isolated from a stable periodontitis subject.</title>
        <authorList>
            <person name="Antezack A."/>
            <person name="Boxberger M."/>
            <person name="La Scola B."/>
            <person name="Monnet-Corti V."/>
        </authorList>
    </citation>
    <scope>NUCLEOTIDE SEQUENCE [LARGE SCALE GENOMIC DNA]</scope>
    <source>
        <strain evidence="3 4">Marseille-Q4567</strain>
    </source>
</reference>